<dbReference type="InterPro" id="IPR050738">
    <property type="entry name" value="Sulfatase"/>
</dbReference>
<dbReference type="Gene3D" id="3.40.720.10">
    <property type="entry name" value="Alkaline Phosphatase, subunit A"/>
    <property type="match status" value="1"/>
</dbReference>
<gene>
    <name evidence="4" type="ORF">METZ01_LOCUS190621</name>
</gene>
<accession>A0A382DJH4</accession>
<dbReference type="AlphaFoldDB" id="A0A382DJH4"/>
<evidence type="ECO:0000259" key="3">
    <source>
        <dbReference type="Pfam" id="PF00884"/>
    </source>
</evidence>
<keyword evidence="2" id="KW-0378">Hydrolase</keyword>
<feature type="non-terminal residue" evidence="4">
    <location>
        <position position="103"/>
    </location>
</feature>
<dbReference type="SUPFAM" id="SSF53649">
    <property type="entry name" value="Alkaline phosphatase-like"/>
    <property type="match status" value="1"/>
</dbReference>
<dbReference type="InterPro" id="IPR000917">
    <property type="entry name" value="Sulfatase_N"/>
</dbReference>
<protein>
    <recommendedName>
        <fullName evidence="3">Sulfatase N-terminal domain-containing protein</fullName>
    </recommendedName>
</protein>
<sequence>MSIPLTRRQALASLGLGAAALAGGAMESGCGLLGRRPNVVLFVADDLGSVDLRCYGSKDLLTPHIDNLAHGGVRFTQFYVTAPACTPSRTAMLTGRQHPRALR</sequence>
<dbReference type="GO" id="GO:0004065">
    <property type="term" value="F:arylsulfatase activity"/>
    <property type="evidence" value="ECO:0007669"/>
    <property type="project" value="TreeGrafter"/>
</dbReference>
<dbReference type="Pfam" id="PF00884">
    <property type="entry name" value="Sulfatase"/>
    <property type="match status" value="1"/>
</dbReference>
<evidence type="ECO:0000256" key="1">
    <source>
        <dbReference type="ARBA" id="ARBA00008779"/>
    </source>
</evidence>
<name>A0A382DJH4_9ZZZZ</name>
<evidence type="ECO:0000313" key="4">
    <source>
        <dbReference type="EMBL" id="SVB37767.1"/>
    </source>
</evidence>
<organism evidence="4">
    <name type="scientific">marine metagenome</name>
    <dbReference type="NCBI Taxonomy" id="408172"/>
    <lineage>
        <taxon>unclassified sequences</taxon>
        <taxon>metagenomes</taxon>
        <taxon>ecological metagenomes</taxon>
    </lineage>
</organism>
<reference evidence="4" key="1">
    <citation type="submission" date="2018-05" db="EMBL/GenBank/DDBJ databases">
        <authorList>
            <person name="Lanie J.A."/>
            <person name="Ng W.-L."/>
            <person name="Kazmierczak K.M."/>
            <person name="Andrzejewski T.M."/>
            <person name="Davidsen T.M."/>
            <person name="Wayne K.J."/>
            <person name="Tettelin H."/>
            <person name="Glass J.I."/>
            <person name="Rusch D."/>
            <person name="Podicherti R."/>
            <person name="Tsui H.-C.T."/>
            <person name="Winkler M.E."/>
        </authorList>
    </citation>
    <scope>NUCLEOTIDE SEQUENCE</scope>
</reference>
<dbReference type="PANTHER" id="PTHR42693:SF53">
    <property type="entry name" value="ENDO-4-O-SULFATASE"/>
    <property type="match status" value="1"/>
</dbReference>
<dbReference type="InterPro" id="IPR017850">
    <property type="entry name" value="Alkaline_phosphatase_core_sf"/>
</dbReference>
<comment type="similarity">
    <text evidence="1">Belongs to the sulfatase family.</text>
</comment>
<feature type="domain" description="Sulfatase N-terminal" evidence="3">
    <location>
        <begin position="37"/>
        <end position="99"/>
    </location>
</feature>
<proteinExistence type="inferred from homology"/>
<dbReference type="EMBL" id="UINC01039376">
    <property type="protein sequence ID" value="SVB37767.1"/>
    <property type="molecule type" value="Genomic_DNA"/>
</dbReference>
<evidence type="ECO:0000256" key="2">
    <source>
        <dbReference type="ARBA" id="ARBA00022801"/>
    </source>
</evidence>
<dbReference type="PANTHER" id="PTHR42693">
    <property type="entry name" value="ARYLSULFATASE FAMILY MEMBER"/>
    <property type="match status" value="1"/>
</dbReference>